<sequence length="326" mass="37338">MAAKKKKYRRPWPPAPSPFPWLVYSHGENYEYQTFGTVTNPNKTRLSRIPGLQGTIHYCTFSCSPSDPNCMILLSENDVPLIIFLQLGDKQWIELNCEKEVERCLKESGELVQQGDERYNPLSIISCNGNLLYAETFLTPQRLFLIEKLKLDGTVMSSLGKIPRAPRCITQAQRFLVELQGKIYSTMFGLGLIVSDNEIVVVDVHRLDPSKMIWEKVEHDPDLVFFVADVYGNYAFCWQSIELEIHEHRTHFPSNKNLCCYRSSTESDDEQAKTRCIMAQEEYARVQVREGESNVVVEKGGNEERKHNDLPLDIADEIAGRLTLVD</sequence>
<dbReference type="InterPro" id="IPR005174">
    <property type="entry name" value="KIB1-4_b-propeller"/>
</dbReference>
<evidence type="ECO:0000259" key="1">
    <source>
        <dbReference type="Pfam" id="PF03478"/>
    </source>
</evidence>
<dbReference type="AlphaFoldDB" id="A0A061FCV1"/>
<organism evidence="2 3">
    <name type="scientific">Theobroma cacao</name>
    <name type="common">Cacao</name>
    <name type="synonym">Cocoa</name>
    <dbReference type="NCBI Taxonomy" id="3641"/>
    <lineage>
        <taxon>Eukaryota</taxon>
        <taxon>Viridiplantae</taxon>
        <taxon>Streptophyta</taxon>
        <taxon>Embryophyta</taxon>
        <taxon>Tracheophyta</taxon>
        <taxon>Spermatophyta</taxon>
        <taxon>Magnoliopsida</taxon>
        <taxon>eudicotyledons</taxon>
        <taxon>Gunneridae</taxon>
        <taxon>Pentapetalae</taxon>
        <taxon>rosids</taxon>
        <taxon>malvids</taxon>
        <taxon>Malvales</taxon>
        <taxon>Malvaceae</taxon>
        <taxon>Byttnerioideae</taxon>
        <taxon>Theobroma</taxon>
    </lineage>
</organism>
<accession>A0A061FCV1</accession>
<evidence type="ECO:0000313" key="2">
    <source>
        <dbReference type="EMBL" id="EOY12319.1"/>
    </source>
</evidence>
<dbReference type="Proteomes" id="UP000026915">
    <property type="component" value="Chromosome 7"/>
</dbReference>
<dbReference type="HOGENOM" id="CLU_853691_0_0_1"/>
<dbReference type="PANTHER" id="PTHR33127:SF35">
    <property type="entry name" value="F-BOX DOMAIN-CONTAINING PROTEIN"/>
    <property type="match status" value="1"/>
</dbReference>
<proteinExistence type="predicted"/>
<dbReference type="Pfam" id="PF03478">
    <property type="entry name" value="Beta-prop_KIB1-4"/>
    <property type="match status" value="1"/>
</dbReference>
<dbReference type="InParanoid" id="A0A061FCV1"/>
<gene>
    <name evidence="2" type="ORF">TCM_030860</name>
</gene>
<protein>
    <recommendedName>
        <fullName evidence="1">KIB1-4 beta-propeller domain-containing protein</fullName>
    </recommendedName>
</protein>
<name>A0A061FCV1_THECC</name>
<keyword evidence="3" id="KW-1185">Reference proteome</keyword>
<dbReference type="EMBL" id="CM001885">
    <property type="protein sequence ID" value="EOY12319.1"/>
    <property type="molecule type" value="Genomic_DNA"/>
</dbReference>
<evidence type="ECO:0000313" key="3">
    <source>
        <dbReference type="Proteomes" id="UP000026915"/>
    </source>
</evidence>
<feature type="domain" description="KIB1-4 beta-propeller" evidence="1">
    <location>
        <begin position="46"/>
        <end position="229"/>
    </location>
</feature>
<reference evidence="2 3" key="1">
    <citation type="journal article" date="2013" name="Genome Biol.">
        <title>The genome sequence of the most widely cultivated cacao type and its use to identify candidate genes regulating pod color.</title>
        <authorList>
            <person name="Motamayor J.C."/>
            <person name="Mockaitis K."/>
            <person name="Schmutz J."/>
            <person name="Haiminen N."/>
            <person name="Iii D.L."/>
            <person name="Cornejo O."/>
            <person name="Findley S.D."/>
            <person name="Zheng P."/>
            <person name="Utro F."/>
            <person name="Royaert S."/>
            <person name="Saski C."/>
            <person name="Jenkins J."/>
            <person name="Podicheti R."/>
            <person name="Zhao M."/>
            <person name="Scheffler B.E."/>
            <person name="Stack J.C."/>
            <person name="Feltus F.A."/>
            <person name="Mustiga G.M."/>
            <person name="Amores F."/>
            <person name="Phillips W."/>
            <person name="Marelli J.P."/>
            <person name="May G.D."/>
            <person name="Shapiro H."/>
            <person name="Ma J."/>
            <person name="Bustamante C.D."/>
            <person name="Schnell R.J."/>
            <person name="Main D."/>
            <person name="Gilbert D."/>
            <person name="Parida L."/>
            <person name="Kuhn D.N."/>
        </authorList>
    </citation>
    <scope>NUCLEOTIDE SEQUENCE [LARGE SCALE GENOMIC DNA]</scope>
    <source>
        <strain evidence="3">cv. Matina 1-6</strain>
    </source>
</reference>
<dbReference type="PANTHER" id="PTHR33127">
    <property type="entry name" value="TRANSMEMBRANE PROTEIN"/>
    <property type="match status" value="1"/>
</dbReference>
<dbReference type="Gramene" id="EOY12319">
    <property type="protein sequence ID" value="EOY12319"/>
    <property type="gene ID" value="TCM_030860"/>
</dbReference>
<dbReference type="OMA" id="IHEHRTH"/>